<organism evidence="1 3">
    <name type="scientific">Clostridium neonatale</name>
    <dbReference type="NCBI Taxonomy" id="137838"/>
    <lineage>
        <taxon>Bacteria</taxon>
        <taxon>Bacillati</taxon>
        <taxon>Bacillota</taxon>
        <taxon>Clostridia</taxon>
        <taxon>Eubacteriales</taxon>
        <taxon>Clostridiaceae</taxon>
        <taxon>Clostridium</taxon>
    </lineage>
</organism>
<dbReference type="AlphaFoldDB" id="A0AA86MHA1"/>
<evidence type="ECO:0000313" key="2">
    <source>
        <dbReference type="EMBL" id="CAI3543080.1"/>
    </source>
</evidence>
<reference evidence="2" key="2">
    <citation type="submission" date="2022-10" db="EMBL/GenBank/DDBJ databases">
        <authorList>
            <person name="Aires J."/>
            <person name="Mesa V."/>
        </authorList>
    </citation>
    <scope>NUCLEOTIDE SEQUENCE</scope>
    <source>
        <strain evidence="2">Clostridium neonatale JD116</strain>
    </source>
</reference>
<name>A0AA86MHA1_9CLOT</name>
<evidence type="ECO:0000313" key="1">
    <source>
        <dbReference type="EMBL" id="CAG9709524.1"/>
    </source>
</evidence>
<dbReference type="EMBL" id="CAMTCP010000044">
    <property type="protein sequence ID" value="CAI3543080.1"/>
    <property type="molecule type" value="Genomic_DNA"/>
</dbReference>
<dbReference type="Proteomes" id="UP001189143">
    <property type="component" value="Unassembled WGS sequence"/>
</dbReference>
<proteinExistence type="predicted"/>
<dbReference type="Proteomes" id="UP000789738">
    <property type="component" value="Unassembled WGS sequence"/>
</dbReference>
<protein>
    <submittedName>
        <fullName evidence="1">Uncharacterized protein</fullName>
    </submittedName>
</protein>
<dbReference type="EMBL" id="CAKJVE010000004">
    <property type="protein sequence ID" value="CAG9709524.1"/>
    <property type="molecule type" value="Genomic_DNA"/>
</dbReference>
<reference evidence="1" key="1">
    <citation type="submission" date="2021-10" db="EMBL/GenBank/DDBJ databases">
        <authorList>
            <person name="Mesa V."/>
        </authorList>
    </citation>
    <scope>NUCLEOTIDE SEQUENCE</scope>
    <source>
        <strain evidence="1">CC3_PB</strain>
    </source>
</reference>
<accession>A0AA86MHA1</accession>
<gene>
    <name evidence="2" type="ORF">CNEO2_130050</name>
    <name evidence="1" type="ORF">CNEO_44225</name>
</gene>
<comment type="caution">
    <text evidence="1">The sequence shown here is derived from an EMBL/GenBank/DDBJ whole genome shotgun (WGS) entry which is preliminary data.</text>
</comment>
<sequence>MTIMGDKIPSFELKYADMAANIDFIRLVFSNILGHLLSFSKDKNLNMIFSTVQFS</sequence>
<evidence type="ECO:0000313" key="3">
    <source>
        <dbReference type="Proteomes" id="UP000789738"/>
    </source>
</evidence>